<feature type="transmembrane region" description="Helical" evidence="1">
    <location>
        <begin position="7"/>
        <end position="28"/>
    </location>
</feature>
<keyword evidence="1" id="KW-0472">Membrane</keyword>
<reference evidence="2 3" key="1">
    <citation type="journal article" date="2015" name="Nature">
        <title>rRNA introns, odd ribosomes, and small enigmatic genomes across a large radiation of phyla.</title>
        <authorList>
            <person name="Brown C.T."/>
            <person name="Hug L.A."/>
            <person name="Thomas B.C."/>
            <person name="Sharon I."/>
            <person name="Castelle C.J."/>
            <person name="Singh A."/>
            <person name="Wilkins M.J."/>
            <person name="Williams K.H."/>
            <person name="Banfield J.F."/>
        </authorList>
    </citation>
    <scope>NUCLEOTIDE SEQUENCE [LARGE SCALE GENOMIC DNA]</scope>
</reference>
<sequence>MKKINIIILIIVSIFFCNKFIIAASIGVKPENIELSGSVGKVLTQEILIFNAGTTPGAYVLSADDLKTIHIEPHEFVLEAGAERLVSISTRKYLPKNIKTNISVVSRPLDANGLTAAAGVKIPLQILCYFSQIQVIVIAFCFALIIMIIFKLFRVKKKKT</sequence>
<accession>A0A0G0K721</accession>
<proteinExistence type="predicted"/>
<comment type="caution">
    <text evidence="2">The sequence shown here is derived from an EMBL/GenBank/DDBJ whole genome shotgun (WGS) entry which is preliminary data.</text>
</comment>
<feature type="transmembrane region" description="Helical" evidence="1">
    <location>
        <begin position="133"/>
        <end position="153"/>
    </location>
</feature>
<dbReference type="Proteomes" id="UP000034022">
    <property type="component" value="Unassembled WGS sequence"/>
</dbReference>
<protein>
    <submittedName>
        <fullName evidence="2">Uncharacterized protein</fullName>
    </submittedName>
</protein>
<keyword evidence="1" id="KW-1133">Transmembrane helix</keyword>
<organism evidence="2 3">
    <name type="scientific">Candidatus Falkowbacteria bacterium GW2011_GWE1_38_31</name>
    <dbReference type="NCBI Taxonomy" id="1618638"/>
    <lineage>
        <taxon>Bacteria</taxon>
        <taxon>Candidatus Falkowiibacteriota</taxon>
    </lineage>
</organism>
<evidence type="ECO:0000313" key="3">
    <source>
        <dbReference type="Proteomes" id="UP000034022"/>
    </source>
</evidence>
<keyword evidence="1" id="KW-0812">Transmembrane</keyword>
<name>A0A0G0K721_9BACT</name>
<evidence type="ECO:0000313" key="2">
    <source>
        <dbReference type="EMBL" id="KKQ71255.1"/>
    </source>
</evidence>
<gene>
    <name evidence="2" type="ORF">US91_C0001G0182</name>
</gene>
<dbReference type="EMBL" id="LBUU01000001">
    <property type="protein sequence ID" value="KKQ71255.1"/>
    <property type="molecule type" value="Genomic_DNA"/>
</dbReference>
<dbReference type="AlphaFoldDB" id="A0A0G0K721"/>
<evidence type="ECO:0000256" key="1">
    <source>
        <dbReference type="SAM" id="Phobius"/>
    </source>
</evidence>